<dbReference type="SMART" id="SM00382">
    <property type="entry name" value="AAA"/>
    <property type="match status" value="1"/>
</dbReference>
<dbReference type="GO" id="GO:0055052">
    <property type="term" value="C:ATP-binding cassette (ABC) transporter complex, substrate-binding subunit-containing"/>
    <property type="evidence" value="ECO:0007669"/>
    <property type="project" value="TreeGrafter"/>
</dbReference>
<protein>
    <submittedName>
        <fullName evidence="8">ABC transporter, ATP-binding protein</fullName>
    </submittedName>
</protein>
<accession>C0EB55</accession>
<dbReference type="InterPro" id="IPR027417">
    <property type="entry name" value="P-loop_NTPase"/>
</dbReference>
<dbReference type="Proteomes" id="UP000003340">
    <property type="component" value="Unassembled WGS sequence"/>
</dbReference>
<dbReference type="InterPro" id="IPR047641">
    <property type="entry name" value="ABC_transpr_MalK/UgpC-like"/>
</dbReference>
<organism evidence="8 9">
    <name type="scientific">[Clostridium] methylpentosum DSM 5476</name>
    <dbReference type="NCBI Taxonomy" id="537013"/>
    <lineage>
        <taxon>Bacteria</taxon>
        <taxon>Bacillati</taxon>
        <taxon>Bacillota</taxon>
        <taxon>Clostridia</taxon>
        <taxon>Eubacteriales</taxon>
        <taxon>Oscillospiraceae</taxon>
        <taxon>Oscillospiraceae incertae sedis</taxon>
    </lineage>
</organism>
<keyword evidence="9" id="KW-1185">Reference proteome</keyword>
<dbReference type="HOGENOM" id="CLU_000604_1_1_9"/>
<gene>
    <name evidence="8" type="ORF">CLOSTMETH_01072</name>
</gene>
<reference evidence="8 9" key="1">
    <citation type="submission" date="2009-01" db="EMBL/GenBank/DDBJ databases">
        <authorList>
            <person name="Fulton L."/>
            <person name="Clifton S."/>
            <person name="Fulton B."/>
            <person name="Xu J."/>
            <person name="Minx P."/>
            <person name="Pepin K.H."/>
            <person name="Johnson M."/>
            <person name="Bhonagiri V."/>
            <person name="Nash W.E."/>
            <person name="Mardis E.R."/>
            <person name="Wilson R.K."/>
        </authorList>
    </citation>
    <scope>NUCLEOTIDE SEQUENCE [LARGE SCALE GENOMIC DNA]</scope>
    <source>
        <strain evidence="8 9">DSM 5476</strain>
    </source>
</reference>
<reference evidence="8 9" key="2">
    <citation type="submission" date="2009-02" db="EMBL/GenBank/DDBJ databases">
        <title>Draft genome sequence of Clostridium methylpentosum (DSM 5476).</title>
        <authorList>
            <person name="Sudarsanam P."/>
            <person name="Ley R."/>
            <person name="Guruge J."/>
            <person name="Turnbaugh P.J."/>
            <person name="Mahowald M."/>
            <person name="Liep D."/>
            <person name="Gordon J."/>
        </authorList>
    </citation>
    <scope>NUCLEOTIDE SEQUENCE [LARGE SCALE GENOMIC DNA]</scope>
    <source>
        <strain evidence="8 9">DSM 5476</strain>
    </source>
</reference>
<name>C0EB55_9FIRM</name>
<dbReference type="EMBL" id="ACEC01000040">
    <property type="protein sequence ID" value="EEG31275.1"/>
    <property type="molecule type" value="Genomic_DNA"/>
</dbReference>
<keyword evidence="6" id="KW-0472">Membrane</keyword>
<dbReference type="Pfam" id="PF00005">
    <property type="entry name" value="ABC_tran"/>
    <property type="match status" value="1"/>
</dbReference>
<dbReference type="GO" id="GO:0005524">
    <property type="term" value="F:ATP binding"/>
    <property type="evidence" value="ECO:0007669"/>
    <property type="project" value="UniProtKB-KW"/>
</dbReference>
<evidence type="ECO:0000313" key="9">
    <source>
        <dbReference type="Proteomes" id="UP000003340"/>
    </source>
</evidence>
<keyword evidence="5" id="KW-1278">Translocase</keyword>
<dbReference type="SUPFAM" id="SSF52540">
    <property type="entry name" value="P-loop containing nucleoside triphosphate hydrolases"/>
    <property type="match status" value="1"/>
</dbReference>
<evidence type="ECO:0000313" key="8">
    <source>
        <dbReference type="EMBL" id="EEG31275.1"/>
    </source>
</evidence>
<evidence type="ECO:0000256" key="6">
    <source>
        <dbReference type="ARBA" id="ARBA00023136"/>
    </source>
</evidence>
<comment type="caution">
    <text evidence="8">The sequence shown here is derived from an EMBL/GenBank/DDBJ whole genome shotgun (WGS) entry which is preliminary data.</text>
</comment>
<dbReference type="PANTHER" id="PTHR43875">
    <property type="entry name" value="MALTODEXTRIN IMPORT ATP-BINDING PROTEIN MSMX"/>
    <property type="match status" value="1"/>
</dbReference>
<dbReference type="eggNOG" id="COG3842">
    <property type="taxonomic scope" value="Bacteria"/>
</dbReference>
<dbReference type="Gene3D" id="3.40.50.300">
    <property type="entry name" value="P-loop containing nucleotide triphosphate hydrolases"/>
    <property type="match status" value="1"/>
</dbReference>
<dbReference type="Gene3D" id="2.40.50.100">
    <property type="match status" value="1"/>
</dbReference>
<dbReference type="AlphaFoldDB" id="C0EB55"/>
<keyword evidence="1" id="KW-0813">Transport</keyword>
<evidence type="ECO:0000256" key="4">
    <source>
        <dbReference type="ARBA" id="ARBA00022840"/>
    </source>
</evidence>
<dbReference type="InterPro" id="IPR003593">
    <property type="entry name" value="AAA+_ATPase"/>
</dbReference>
<evidence type="ECO:0000256" key="1">
    <source>
        <dbReference type="ARBA" id="ARBA00022448"/>
    </source>
</evidence>
<dbReference type="SUPFAM" id="SSF50331">
    <property type="entry name" value="MOP-like"/>
    <property type="match status" value="1"/>
</dbReference>
<dbReference type="Gene3D" id="2.40.50.140">
    <property type="entry name" value="Nucleic acid-binding proteins"/>
    <property type="match status" value="1"/>
</dbReference>
<dbReference type="InterPro" id="IPR008995">
    <property type="entry name" value="Mo/tungstate-bd_C_term_dom"/>
</dbReference>
<keyword evidence="2" id="KW-1003">Cell membrane</keyword>
<dbReference type="PANTHER" id="PTHR43875:SF15">
    <property type="entry name" value="TREHALOSE IMPORT ATP-BINDING PROTEIN SUGC"/>
    <property type="match status" value="1"/>
</dbReference>
<dbReference type="GO" id="GO:0016887">
    <property type="term" value="F:ATP hydrolysis activity"/>
    <property type="evidence" value="ECO:0007669"/>
    <property type="project" value="InterPro"/>
</dbReference>
<evidence type="ECO:0000259" key="7">
    <source>
        <dbReference type="PROSITE" id="PS50893"/>
    </source>
</evidence>
<dbReference type="InterPro" id="IPR012340">
    <property type="entry name" value="NA-bd_OB-fold"/>
</dbReference>
<keyword evidence="3" id="KW-0547">Nucleotide-binding</keyword>
<feature type="domain" description="ABC transporter" evidence="7">
    <location>
        <begin position="4"/>
        <end position="236"/>
    </location>
</feature>
<dbReference type="STRING" id="537013.CLOSTMETH_01072"/>
<evidence type="ECO:0000256" key="2">
    <source>
        <dbReference type="ARBA" id="ARBA00022475"/>
    </source>
</evidence>
<dbReference type="PROSITE" id="PS50893">
    <property type="entry name" value="ABC_TRANSPORTER_2"/>
    <property type="match status" value="1"/>
</dbReference>
<dbReference type="InterPro" id="IPR003439">
    <property type="entry name" value="ABC_transporter-like_ATP-bd"/>
</dbReference>
<sequence length="364" mass="40471">MANISLKNVTKKYGNAMTAIQNFNLEINDGAFMVLTGPADCGKSTILRMIAGLEDVSEGQICINGKSIGNLAPQERKVAMILEDSTLYPNMTVAENLTYRLRKQRRLDAAQIERRLAETVDTMGISEYMELMPQELSEFEQKRVALARVVMGRPELLLFDDAMSSSESVLKKQLRIELARIHAKLGITVLYATSNEEEVAAFRRPTIVMKDGKLQQIGTPEELYNHPVNLFVAGFFGRPEINTVEAHLAERNGQCGAVFGSGDAEQFLPIVRTKQLPQDFVLGIRPEHMSDRMEDVGEPCGILHARVQSSEIADSGCFLHLLCGGREITAKVSDECGIRSGDEVDIAVKLDQLYFFDRKSERAI</sequence>
<evidence type="ECO:0000256" key="5">
    <source>
        <dbReference type="ARBA" id="ARBA00022967"/>
    </source>
</evidence>
<proteinExistence type="predicted"/>
<evidence type="ECO:0000256" key="3">
    <source>
        <dbReference type="ARBA" id="ARBA00022741"/>
    </source>
</evidence>
<keyword evidence="4 8" id="KW-0067">ATP-binding</keyword>